<proteinExistence type="predicted"/>
<dbReference type="RefSeq" id="WP_046496058.1">
    <property type="nucleotide sequence ID" value="NZ_CGIH01000010.1"/>
</dbReference>
<accession>A0A0E4G9R6</accession>
<name>A0A0E4G9R6_9FIRM</name>
<organism evidence="1 2">
    <name type="scientific">Syntrophomonas zehnderi OL-4</name>
    <dbReference type="NCBI Taxonomy" id="690567"/>
    <lineage>
        <taxon>Bacteria</taxon>
        <taxon>Bacillati</taxon>
        <taxon>Bacillota</taxon>
        <taxon>Clostridia</taxon>
        <taxon>Eubacteriales</taxon>
        <taxon>Syntrophomonadaceae</taxon>
        <taxon>Syntrophomonas</taxon>
    </lineage>
</organism>
<sequence length="155" mass="17781">MKIIYHCYGGSHSSVTAAALHLGWLDKDKLPNYEELMALPYYDKTNDSDFGSIRFMGRDDMENEIYVLGKKSLGNRFNHILMGVAKIINQEDQLVVVNVMKHVNWSMKIGGFTSRRINIPLLGRPVVIWGTRKAFEHMTRLVEATRLRVINSKQV</sequence>
<dbReference type="EMBL" id="CGIH01000010">
    <property type="protein sequence ID" value="CFX21207.1"/>
    <property type="molecule type" value="Genomic_DNA"/>
</dbReference>
<dbReference type="AlphaFoldDB" id="A0A0E4G9R6"/>
<evidence type="ECO:0000313" key="2">
    <source>
        <dbReference type="Proteomes" id="UP000045545"/>
    </source>
</evidence>
<protein>
    <recommendedName>
        <fullName evidence="3">DUF3189 family protein</fullName>
    </recommendedName>
</protein>
<dbReference type="STRING" id="690567.791"/>
<dbReference type="Proteomes" id="UP000045545">
    <property type="component" value="Unassembled WGS sequence"/>
</dbReference>
<dbReference type="Pfam" id="PF11385">
    <property type="entry name" value="DUF3189"/>
    <property type="match status" value="1"/>
</dbReference>
<dbReference type="InterPro" id="IPR021525">
    <property type="entry name" value="DUF3189"/>
</dbReference>
<evidence type="ECO:0000313" key="1">
    <source>
        <dbReference type="EMBL" id="CFX21207.1"/>
    </source>
</evidence>
<reference evidence="1 2" key="1">
    <citation type="submission" date="2015-03" db="EMBL/GenBank/DDBJ databases">
        <authorList>
            <person name="Murphy D."/>
        </authorList>
    </citation>
    <scope>NUCLEOTIDE SEQUENCE [LARGE SCALE GENOMIC DNA]</scope>
    <source>
        <strain evidence="1 2">OL-4</strain>
    </source>
</reference>
<dbReference type="OrthoDB" id="1680616at2"/>
<keyword evidence="2" id="KW-1185">Reference proteome</keyword>
<gene>
    <name evidence="1" type="ORF">791</name>
</gene>
<evidence type="ECO:0008006" key="3">
    <source>
        <dbReference type="Google" id="ProtNLM"/>
    </source>
</evidence>